<evidence type="ECO:0008006" key="3">
    <source>
        <dbReference type="Google" id="ProtNLM"/>
    </source>
</evidence>
<gene>
    <name evidence="1" type="ORF">SAMN05444380_108136</name>
</gene>
<evidence type="ECO:0000313" key="2">
    <source>
        <dbReference type="Proteomes" id="UP000181976"/>
    </source>
</evidence>
<proteinExistence type="predicted"/>
<name>A0A1I1YV92_9BACT</name>
<dbReference type="InParanoid" id="A0A1I1YV92"/>
<dbReference type="AlphaFoldDB" id="A0A1I1YV92"/>
<reference evidence="1 2" key="1">
    <citation type="submission" date="2016-10" db="EMBL/GenBank/DDBJ databases">
        <authorList>
            <person name="de Groot N.N."/>
        </authorList>
    </citation>
    <scope>NUCLEOTIDE SEQUENCE [LARGE SCALE GENOMIC DNA]</scope>
    <source>
        <strain evidence="1 2">DSM 19012</strain>
    </source>
</reference>
<protein>
    <recommendedName>
        <fullName evidence="3">Transposase DDE domain-containing protein</fullName>
    </recommendedName>
</protein>
<dbReference type="EMBL" id="FONA01000008">
    <property type="protein sequence ID" value="SFE23524.1"/>
    <property type="molecule type" value="Genomic_DNA"/>
</dbReference>
<keyword evidence="2" id="KW-1185">Reference proteome</keyword>
<accession>A0A1I1YV92</accession>
<organism evidence="1 2">
    <name type="scientific">Thermophagus xiamenensis</name>
    <dbReference type="NCBI Taxonomy" id="385682"/>
    <lineage>
        <taxon>Bacteria</taxon>
        <taxon>Pseudomonadati</taxon>
        <taxon>Bacteroidota</taxon>
        <taxon>Bacteroidia</taxon>
        <taxon>Marinilabiliales</taxon>
        <taxon>Marinilabiliaceae</taxon>
        <taxon>Thermophagus</taxon>
    </lineage>
</organism>
<dbReference type="Proteomes" id="UP000181976">
    <property type="component" value="Unassembled WGS sequence"/>
</dbReference>
<evidence type="ECO:0000313" key="1">
    <source>
        <dbReference type="EMBL" id="SFE23524.1"/>
    </source>
</evidence>
<sequence>MPRQQNWNRTVMSKALNHLRNVMLNLINFKKLAEEHLIYTAQRII</sequence>